<dbReference type="EMBL" id="MSKL01000001">
    <property type="protein sequence ID" value="OLO51348.1"/>
    <property type="molecule type" value="Genomic_DNA"/>
</dbReference>
<dbReference type="PANTHER" id="PTHR33359:SF1">
    <property type="entry name" value="MOLYBDOPTERIN SYNTHASE SULFUR CARRIER SUBUNIT"/>
    <property type="match status" value="1"/>
</dbReference>
<keyword evidence="1" id="KW-0547">Nucleotide-binding</keyword>
<evidence type="ECO:0000256" key="1">
    <source>
        <dbReference type="ARBA" id="ARBA00022741"/>
    </source>
</evidence>
<evidence type="ECO:0000313" key="4">
    <source>
        <dbReference type="EMBL" id="OLO51348.1"/>
    </source>
</evidence>
<dbReference type="InterPro" id="IPR003749">
    <property type="entry name" value="ThiS/MoaD-like"/>
</dbReference>
<comment type="caution">
    <text evidence="4">The sequence shown here is derived from an EMBL/GenBank/DDBJ whole genome shotgun (WGS) entry which is preliminary data.</text>
</comment>
<evidence type="ECO:0000256" key="2">
    <source>
        <dbReference type="ARBA" id="ARBA00024200"/>
    </source>
</evidence>
<dbReference type="SUPFAM" id="SSF54285">
    <property type="entry name" value="MoaD/ThiS"/>
    <property type="match status" value="1"/>
</dbReference>
<name>A0A1Q8VTF8_9ACTO</name>
<dbReference type="PANTHER" id="PTHR33359">
    <property type="entry name" value="MOLYBDOPTERIN SYNTHASE SULFUR CARRIER SUBUNIT"/>
    <property type="match status" value="1"/>
</dbReference>
<dbReference type="InterPro" id="IPR044672">
    <property type="entry name" value="MOCS2A"/>
</dbReference>
<dbReference type="Proteomes" id="UP000186394">
    <property type="component" value="Unassembled WGS sequence"/>
</dbReference>
<accession>A0A1Q8VTF8</accession>
<dbReference type="OrthoDB" id="3255135at2"/>
<sequence>MSPSPELSPKTGAHAGPEQISVTLRYFAAAAEAVGRPEERLDLPRGTTLAGLREQLAGRGLEMARVIPICSFLVNSVSTPADSLTPLTDGDAVDVLPPFAGG</sequence>
<protein>
    <recommendedName>
        <fullName evidence="3">Molybdopterin synthase sulfur carrier subunit</fullName>
    </recommendedName>
</protein>
<dbReference type="InterPro" id="IPR012675">
    <property type="entry name" value="Beta-grasp_dom_sf"/>
</dbReference>
<dbReference type="GO" id="GO:0000166">
    <property type="term" value="F:nucleotide binding"/>
    <property type="evidence" value="ECO:0007669"/>
    <property type="project" value="UniProtKB-KW"/>
</dbReference>
<reference evidence="4 5" key="1">
    <citation type="submission" date="2016-12" db="EMBL/GenBank/DDBJ databases">
        <title>Genomic comparison of strains in the 'Actinomyces naeslundii' group.</title>
        <authorList>
            <person name="Mughal S.R."/>
            <person name="Do T."/>
            <person name="Gilbert S.C."/>
            <person name="Witherden E.A."/>
            <person name="Didelot X."/>
            <person name="Beighton D."/>
        </authorList>
    </citation>
    <scope>NUCLEOTIDE SEQUENCE [LARGE SCALE GENOMIC DNA]</scope>
    <source>
        <strain evidence="4 5">P6N</strain>
    </source>
</reference>
<dbReference type="GO" id="GO:0006777">
    <property type="term" value="P:Mo-molybdopterin cofactor biosynthetic process"/>
    <property type="evidence" value="ECO:0007669"/>
    <property type="project" value="InterPro"/>
</dbReference>
<proteinExistence type="inferred from homology"/>
<dbReference type="RefSeq" id="WP_075416918.1">
    <property type="nucleotide sequence ID" value="NZ_MSKL01000001.1"/>
</dbReference>
<dbReference type="CDD" id="cd00754">
    <property type="entry name" value="Ubl_MoaD"/>
    <property type="match status" value="1"/>
</dbReference>
<evidence type="ECO:0000313" key="5">
    <source>
        <dbReference type="Proteomes" id="UP000186394"/>
    </source>
</evidence>
<dbReference type="InterPro" id="IPR016155">
    <property type="entry name" value="Mopterin_synth/thiamin_S_b"/>
</dbReference>
<organism evidence="4 5">
    <name type="scientific">Actinomyces oris</name>
    <dbReference type="NCBI Taxonomy" id="544580"/>
    <lineage>
        <taxon>Bacteria</taxon>
        <taxon>Bacillati</taxon>
        <taxon>Actinomycetota</taxon>
        <taxon>Actinomycetes</taxon>
        <taxon>Actinomycetales</taxon>
        <taxon>Actinomycetaceae</taxon>
        <taxon>Actinomyces</taxon>
    </lineage>
</organism>
<dbReference type="GO" id="GO:1990133">
    <property type="term" value="C:molybdopterin adenylyltransferase complex"/>
    <property type="evidence" value="ECO:0007669"/>
    <property type="project" value="TreeGrafter"/>
</dbReference>
<dbReference type="Pfam" id="PF02597">
    <property type="entry name" value="ThiS"/>
    <property type="match status" value="1"/>
</dbReference>
<gene>
    <name evidence="4" type="ORF">BKH28_00070</name>
</gene>
<dbReference type="AlphaFoldDB" id="A0A1Q8VTF8"/>
<comment type="similarity">
    <text evidence="2">Belongs to the MoaD family.</text>
</comment>
<dbReference type="Gene3D" id="3.10.20.30">
    <property type="match status" value="1"/>
</dbReference>
<evidence type="ECO:0000256" key="3">
    <source>
        <dbReference type="ARBA" id="ARBA00024247"/>
    </source>
</evidence>